<name>F0W0V9_9STRA</name>
<proteinExistence type="predicted"/>
<accession>F0W0V9</accession>
<reference evidence="1" key="1">
    <citation type="journal article" date="2011" name="PLoS Biol.">
        <title>Gene gain and loss during evolution of obligate parasitism in the white rust pathogen of Arabidopsis thaliana.</title>
        <authorList>
            <person name="Kemen E."/>
            <person name="Gardiner A."/>
            <person name="Schultz-Larsen T."/>
            <person name="Kemen A.C."/>
            <person name="Balmuth A.L."/>
            <person name="Robert-Seilaniantz A."/>
            <person name="Bailey K."/>
            <person name="Holub E."/>
            <person name="Studholme D.J."/>
            <person name="Maclean D."/>
            <person name="Jones J.D."/>
        </authorList>
    </citation>
    <scope>NUCLEOTIDE SEQUENCE</scope>
</reference>
<protein>
    <submittedName>
        <fullName evidence="1">AlNc14C5G739 protein</fullName>
    </submittedName>
</protein>
<reference evidence="1" key="2">
    <citation type="submission" date="2011-02" db="EMBL/GenBank/DDBJ databases">
        <authorList>
            <person name="MacLean D."/>
        </authorList>
    </citation>
    <scope>NUCLEOTIDE SEQUENCE</scope>
</reference>
<sequence>MNIIIVDSDIVRQADLISDCMSISQACTNASCRANQKYIKERKLQRNSNVSLCRKSGVVGSKLVEHFNQSILRLPTKCPI</sequence>
<dbReference type="EMBL" id="FR824050">
    <property type="protein sequence ID" value="CCA14683.1"/>
    <property type="molecule type" value="Genomic_DNA"/>
</dbReference>
<organism evidence="1">
    <name type="scientific">Albugo laibachii Nc14</name>
    <dbReference type="NCBI Taxonomy" id="890382"/>
    <lineage>
        <taxon>Eukaryota</taxon>
        <taxon>Sar</taxon>
        <taxon>Stramenopiles</taxon>
        <taxon>Oomycota</taxon>
        <taxon>Peronosporomycetes</taxon>
        <taxon>Albuginales</taxon>
        <taxon>Albuginaceae</taxon>
        <taxon>Albugo</taxon>
    </lineage>
</organism>
<dbReference type="AlphaFoldDB" id="F0W0V9"/>
<evidence type="ECO:0000313" key="1">
    <source>
        <dbReference type="EMBL" id="CCA14683.1"/>
    </source>
</evidence>
<gene>
    <name evidence="1" type="primary">AlNc14C5G739</name>
    <name evidence="1" type="ORF">ALNC14_008260</name>
</gene>
<dbReference type="HOGENOM" id="CLU_2594775_0_0_1"/>